<feature type="binding site" evidence="15">
    <location>
        <position position="288"/>
    </location>
    <ligand>
        <name>Mg(2+)</name>
        <dbReference type="ChEBI" id="CHEBI:18420"/>
    </ligand>
</feature>
<feature type="binding site" evidence="14">
    <location>
        <position position="524"/>
    </location>
    <ligand>
        <name>substrate</name>
    </ligand>
</feature>
<evidence type="ECO:0000313" key="21">
    <source>
        <dbReference type="Proteomes" id="UP000319731"/>
    </source>
</evidence>
<dbReference type="GO" id="GO:0006048">
    <property type="term" value="P:UDP-N-acetylglucosamine biosynthetic process"/>
    <property type="evidence" value="ECO:0007669"/>
    <property type="project" value="UniProtKB-UniRule"/>
</dbReference>
<evidence type="ECO:0000256" key="6">
    <source>
        <dbReference type="ARBA" id="ARBA00022723"/>
    </source>
</evidence>
<protein>
    <recommendedName>
        <fullName evidence="4 12">Phosphoacetylglucosamine mutase</fullName>
        <shortName evidence="12">PAGM</shortName>
        <ecNumber evidence="4 12">5.4.2.3</ecNumber>
    </recommendedName>
    <alternativeName>
        <fullName evidence="11 12">Acetylglucosamine phosphomutase</fullName>
    </alternativeName>
    <alternativeName>
        <fullName evidence="10 12">N-acetylglucosamine-phosphate mutase</fullName>
    </alternativeName>
</protein>
<dbReference type="InterPro" id="IPR049022">
    <property type="entry name" value="AMG1_III"/>
</dbReference>
<evidence type="ECO:0000259" key="17">
    <source>
        <dbReference type="Pfam" id="PF02878"/>
    </source>
</evidence>
<dbReference type="PANTHER" id="PTHR45955">
    <property type="entry name" value="PHOSPHOACETYLGLUCOSAMINE MUTASE"/>
    <property type="match status" value="1"/>
</dbReference>
<keyword evidence="8 12" id="KW-0413">Isomerase</keyword>
<feature type="binding site" evidence="15">
    <location>
        <position position="286"/>
    </location>
    <ligand>
        <name>Mg(2+)</name>
        <dbReference type="ChEBI" id="CHEBI:18420"/>
    </ligand>
</feature>
<comment type="similarity">
    <text evidence="3 12">Belongs to the phosphohexose mutase family.</text>
</comment>
<evidence type="ECO:0000256" key="10">
    <source>
        <dbReference type="ARBA" id="ARBA00031926"/>
    </source>
</evidence>
<evidence type="ECO:0000256" key="1">
    <source>
        <dbReference type="ARBA" id="ARBA00000558"/>
    </source>
</evidence>
<dbReference type="FunFam" id="3.40.120.10:FF:000023">
    <property type="entry name" value="Phosphoacetylglucosamine mutase"/>
    <property type="match status" value="1"/>
</dbReference>
<evidence type="ECO:0000313" key="20">
    <source>
        <dbReference type="EMBL" id="TPX38138.1"/>
    </source>
</evidence>
<evidence type="ECO:0000259" key="16">
    <source>
        <dbReference type="Pfam" id="PF00408"/>
    </source>
</evidence>
<dbReference type="GO" id="GO:0004610">
    <property type="term" value="F:phosphoacetylglucosamine mutase activity"/>
    <property type="evidence" value="ECO:0007669"/>
    <property type="project" value="UniProtKB-UniRule"/>
</dbReference>
<dbReference type="RefSeq" id="XP_031027853.1">
    <property type="nucleotide sequence ID" value="XM_031166308.1"/>
</dbReference>
<evidence type="ECO:0000256" key="13">
    <source>
        <dbReference type="PIRSR" id="PIRSR016408-1"/>
    </source>
</evidence>
<dbReference type="Gene3D" id="3.40.120.10">
    <property type="entry name" value="Alpha-D-Glucose-1,6-Bisphosphate, subunit A, domain 3"/>
    <property type="match status" value="2"/>
</dbReference>
<dbReference type="InterPro" id="IPR005843">
    <property type="entry name" value="A-D-PHexomutase_C"/>
</dbReference>
<comment type="function">
    <text evidence="12">Catalyzes the conversion of GlcNAc-6-P into GlcNAc-1-P during the synthesis of uridine diphosphate/UDP-GlcNAc, which is a biosynthetic precursor of chitin and also supplies the amino sugars for N-linked oligosaccharides of glycoproteins.</text>
</comment>
<dbReference type="SUPFAM" id="SSF55957">
    <property type="entry name" value="Phosphoglucomutase, C-terminal domain"/>
    <property type="match status" value="1"/>
</dbReference>
<reference evidence="20 21" key="1">
    <citation type="journal article" date="2019" name="Sci. Rep.">
        <title>Comparative genomics of chytrid fungi reveal insights into the obligate biotrophic and pathogenic lifestyle of Synchytrium endobioticum.</title>
        <authorList>
            <person name="van de Vossenberg B.T.L.H."/>
            <person name="Warris S."/>
            <person name="Nguyen H.D.T."/>
            <person name="van Gent-Pelzer M.P.E."/>
            <person name="Joly D.L."/>
            <person name="van de Geest H.C."/>
            <person name="Bonants P.J.M."/>
            <person name="Smith D.S."/>
            <person name="Levesque C.A."/>
            <person name="van der Lee T.A.J."/>
        </authorList>
    </citation>
    <scope>NUCLEOTIDE SEQUENCE [LARGE SCALE GENOMIC DNA]</scope>
    <source>
        <strain evidence="20 21">JEL517</strain>
    </source>
</reference>
<dbReference type="InterPro" id="IPR049023">
    <property type="entry name" value="AMG1_II"/>
</dbReference>
<dbReference type="AlphaFoldDB" id="A0A507CFK3"/>
<dbReference type="FunFam" id="3.40.120.10:FF:000038">
    <property type="entry name" value="Phosphoacetylglucosamine mutase"/>
    <property type="match status" value="1"/>
</dbReference>
<dbReference type="STRING" id="1806994.A0A507CFK3"/>
<feature type="binding site" evidence="15">
    <location>
        <position position="290"/>
    </location>
    <ligand>
        <name>Mg(2+)</name>
        <dbReference type="ChEBI" id="CHEBI:18420"/>
    </ligand>
</feature>
<dbReference type="Pfam" id="PF21404">
    <property type="entry name" value="AMG1_III"/>
    <property type="match status" value="1"/>
</dbReference>
<dbReference type="GO" id="GO:0005975">
    <property type="term" value="P:carbohydrate metabolic process"/>
    <property type="evidence" value="ECO:0007669"/>
    <property type="project" value="InterPro"/>
</dbReference>
<dbReference type="FunFam" id="3.30.310.50:FF:000003">
    <property type="entry name" value="Phosphoacetylglucosamine mutase"/>
    <property type="match status" value="1"/>
</dbReference>
<evidence type="ECO:0000256" key="2">
    <source>
        <dbReference type="ARBA" id="ARBA00004865"/>
    </source>
</evidence>
<evidence type="ECO:0000256" key="8">
    <source>
        <dbReference type="ARBA" id="ARBA00023235"/>
    </source>
</evidence>
<evidence type="ECO:0000259" key="18">
    <source>
        <dbReference type="Pfam" id="PF21404"/>
    </source>
</evidence>
<dbReference type="InterPro" id="IPR016066">
    <property type="entry name" value="A-D-PHexomutase_CS"/>
</dbReference>
<accession>A0A507CFK3</accession>
<feature type="domain" description="Alpha-D-phosphohexomutase C-terminal" evidence="16">
    <location>
        <begin position="496"/>
        <end position="539"/>
    </location>
</feature>
<comment type="cofactor">
    <cofactor evidence="12 15">
        <name>Mg(2+)</name>
        <dbReference type="ChEBI" id="CHEBI:18420"/>
    </cofactor>
    <text evidence="12 15">Binds 1 Mg(2+) ion per subunit.</text>
</comment>
<evidence type="ECO:0000256" key="9">
    <source>
        <dbReference type="ARBA" id="ARBA00023277"/>
    </source>
</evidence>
<evidence type="ECO:0000256" key="11">
    <source>
        <dbReference type="ARBA" id="ARBA00032065"/>
    </source>
</evidence>
<dbReference type="InterPro" id="IPR016657">
    <property type="entry name" value="PAGM"/>
</dbReference>
<dbReference type="OrthoDB" id="1928at2759"/>
<keyword evidence="5" id="KW-0597">Phosphoprotein</keyword>
<dbReference type="CDD" id="cd03086">
    <property type="entry name" value="PGM3"/>
    <property type="match status" value="1"/>
</dbReference>
<evidence type="ECO:0000256" key="4">
    <source>
        <dbReference type="ARBA" id="ARBA00012731"/>
    </source>
</evidence>
<keyword evidence="7 12" id="KW-0460">Magnesium</keyword>
<dbReference type="Pfam" id="PF02878">
    <property type="entry name" value="PGM_PMM_I"/>
    <property type="match status" value="2"/>
</dbReference>
<dbReference type="GO" id="GO:0000287">
    <property type="term" value="F:magnesium ion binding"/>
    <property type="evidence" value="ECO:0007669"/>
    <property type="project" value="InterPro"/>
</dbReference>
<dbReference type="EC" id="5.4.2.3" evidence="4 12"/>
<dbReference type="Gene3D" id="3.30.310.50">
    <property type="entry name" value="Alpha-D-phosphohexomutase, C-terminal domain"/>
    <property type="match status" value="1"/>
</dbReference>
<feature type="binding site" evidence="14">
    <location>
        <begin position="390"/>
        <end position="392"/>
    </location>
    <ligand>
        <name>substrate</name>
    </ligand>
</feature>
<name>A0A507CFK3_9FUNG</name>
<dbReference type="GeneID" id="42001605"/>
<dbReference type="Pfam" id="PF00408">
    <property type="entry name" value="PGM_PMM_IV"/>
    <property type="match status" value="1"/>
</dbReference>
<organism evidence="20 21">
    <name type="scientific">Synchytrium microbalum</name>
    <dbReference type="NCBI Taxonomy" id="1806994"/>
    <lineage>
        <taxon>Eukaryota</taxon>
        <taxon>Fungi</taxon>
        <taxon>Fungi incertae sedis</taxon>
        <taxon>Chytridiomycota</taxon>
        <taxon>Chytridiomycota incertae sedis</taxon>
        <taxon>Chytridiomycetes</taxon>
        <taxon>Synchytriales</taxon>
        <taxon>Synchytriaceae</taxon>
        <taxon>Synchytrium</taxon>
    </lineage>
</organism>
<dbReference type="PROSITE" id="PS00710">
    <property type="entry name" value="PGM_PMM"/>
    <property type="match status" value="1"/>
</dbReference>
<dbReference type="InterPro" id="IPR016055">
    <property type="entry name" value="A-D-PHexomutase_a/b/a-I/II/III"/>
</dbReference>
<evidence type="ECO:0000256" key="14">
    <source>
        <dbReference type="PIRSR" id="PIRSR016408-2"/>
    </source>
</evidence>
<keyword evidence="21" id="KW-1185">Reference proteome</keyword>
<feature type="binding site" evidence="14">
    <location>
        <begin position="515"/>
        <end position="519"/>
    </location>
    <ligand>
        <name>substrate</name>
    </ligand>
</feature>
<dbReference type="InterPro" id="IPR036900">
    <property type="entry name" value="A-D-PHexomutase_C_sf"/>
</dbReference>
<keyword evidence="9" id="KW-0119">Carbohydrate metabolism</keyword>
<evidence type="ECO:0000256" key="7">
    <source>
        <dbReference type="ARBA" id="ARBA00022842"/>
    </source>
</evidence>
<dbReference type="Pfam" id="PF21405">
    <property type="entry name" value="AMG1_II"/>
    <property type="match status" value="1"/>
</dbReference>
<evidence type="ECO:0000256" key="15">
    <source>
        <dbReference type="PIRSR" id="PIRSR016408-3"/>
    </source>
</evidence>
<sequence length="564" mass="61123">MPIASNQMDSAKIIAASHKHPRPNTVFTYGTAGFRMHANKLDSVMFRVGLLAVLRSKFHHGRVIGVMVTASHNPEEDNGVKLVEPLGEMLVQDWEVYATQLANAATDDDLISAVNAIVTSQSLSMSTLARVIIGHDTRPSCPVLLASLQDGVDALGGELIQAGLKTTPQLHYLTRCLNTAGTPDAYGEPTEEGYFAKLSEAYKRIVDKNAPKTQVTVDAANGVGAPMMKKLIDVIGTQHLNVNLVNDAVYVPGTLNHDCGADYVKVGQKPPVGLDLKVGERYCSLDGDADRIVYYYKSQDDIFRLLDGDKIATLAAGFIMDLVRKSSVKVTRSDSSVSEVHVGLVQTAYANGSSTTYVKNTLNVPVVFTPTGVKYLHHEAEHFDVGVYFEANGHGTVLFSREAIRAFKSSKGSTTEAQDALDTLVALTDLINQTVGDALSDMLMVEAILACKNWSPSDWDAGYTDLPSRQEKVKVSNRLAFVAINADTELEKPDGLQAKINEQVAKFPSGRSFVRPSGTEDVVRVYAEADTQVNCDLLANTICGIVFDEFGGVGQRPEKFVKLH</sequence>
<feature type="domain" description="Alpha-D-phosphohexomutase alpha/beta/alpha" evidence="17">
    <location>
        <begin position="63"/>
        <end position="92"/>
    </location>
</feature>
<evidence type="ECO:0000256" key="5">
    <source>
        <dbReference type="ARBA" id="ARBA00022553"/>
    </source>
</evidence>
<dbReference type="PANTHER" id="PTHR45955:SF1">
    <property type="entry name" value="PHOSPHOACETYLGLUCOSAMINE MUTASE"/>
    <property type="match status" value="1"/>
</dbReference>
<comment type="catalytic activity">
    <reaction evidence="1 12">
        <text>N-acetyl-alpha-D-glucosamine 1-phosphate = N-acetyl-D-glucosamine 6-phosphate</text>
        <dbReference type="Rhea" id="RHEA:23804"/>
        <dbReference type="ChEBI" id="CHEBI:57513"/>
        <dbReference type="ChEBI" id="CHEBI:57776"/>
        <dbReference type="EC" id="5.4.2.3"/>
    </reaction>
</comment>
<proteinExistence type="inferred from homology"/>
<dbReference type="Proteomes" id="UP000319731">
    <property type="component" value="Unassembled WGS sequence"/>
</dbReference>
<feature type="domain" description="Phosphoacetylglucosamine mutase AMG1" evidence="18">
    <location>
        <begin position="307"/>
        <end position="454"/>
    </location>
</feature>
<dbReference type="EMBL" id="QEAO01000001">
    <property type="protein sequence ID" value="TPX38138.1"/>
    <property type="molecule type" value="Genomic_DNA"/>
</dbReference>
<evidence type="ECO:0000256" key="12">
    <source>
        <dbReference type="PIRNR" id="PIRNR016408"/>
    </source>
</evidence>
<comment type="pathway">
    <text evidence="2 12">Nucleotide-sugar biosynthesis; UDP-N-acetyl-alpha-D-glucosamine biosynthesis; N-acetyl-alpha-D-glucosamine 1-phosphate from alpha-D-glucosamine 6-phosphate (route I): step 2/2.</text>
</comment>
<gene>
    <name evidence="20" type="ORF">SmJEL517_g00378</name>
</gene>
<dbReference type="InterPro" id="IPR005844">
    <property type="entry name" value="A-D-PHexomutase_a/b/a-I"/>
</dbReference>
<feature type="active site" description="Phosphoserine intermediate" evidence="13">
    <location>
        <position position="71"/>
    </location>
</feature>
<feature type="domain" description="Phosphoacetylglucosamine mutase AMG1" evidence="19">
    <location>
        <begin position="195"/>
        <end position="293"/>
    </location>
</feature>
<feature type="domain" description="Alpha-D-phosphohexomutase alpha/beta/alpha" evidence="17">
    <location>
        <begin position="114"/>
        <end position="181"/>
    </location>
</feature>
<evidence type="ECO:0000259" key="19">
    <source>
        <dbReference type="Pfam" id="PF21405"/>
    </source>
</evidence>
<keyword evidence="6 12" id="KW-0479">Metal-binding</keyword>
<dbReference type="SUPFAM" id="SSF53738">
    <property type="entry name" value="Phosphoglucomutase, first 3 domains"/>
    <property type="match status" value="3"/>
</dbReference>
<dbReference type="PIRSF" id="PIRSF016408">
    <property type="entry name" value="PAGM"/>
    <property type="match status" value="1"/>
</dbReference>
<comment type="caution">
    <text evidence="20">The sequence shown here is derived from an EMBL/GenBank/DDBJ whole genome shotgun (WGS) entry which is preliminary data.</text>
</comment>
<dbReference type="UniPathway" id="UPA00113">
    <property type="reaction ID" value="UER00530"/>
</dbReference>
<evidence type="ECO:0000256" key="3">
    <source>
        <dbReference type="ARBA" id="ARBA00010231"/>
    </source>
</evidence>
<feature type="binding site" description="via phosphate group" evidence="15">
    <location>
        <position position="71"/>
    </location>
    <ligand>
        <name>Mg(2+)</name>
        <dbReference type="ChEBI" id="CHEBI:18420"/>
    </ligand>
</feature>